<proteinExistence type="predicted"/>
<reference evidence="5" key="1">
    <citation type="submission" date="2020-09" db="EMBL/GenBank/DDBJ databases">
        <title>Bosea spartocytisi sp. nov. a root nodule endophyte of Spartocytisus supranubius in the high mountain ecosystem fo the Teide National Park (Canary Islands, Spain).</title>
        <authorList>
            <person name="Pulido-Suarez L."/>
            <person name="Peix A."/>
            <person name="Igual J.M."/>
            <person name="Socas-Perez N."/>
            <person name="Velazquez E."/>
            <person name="Flores-Felix J.D."/>
            <person name="Leon-Barrios M."/>
        </authorList>
    </citation>
    <scope>NUCLEOTIDE SEQUENCE</scope>
    <source>
        <strain evidence="5">SSUT16</strain>
    </source>
</reference>
<evidence type="ECO:0000256" key="1">
    <source>
        <dbReference type="ARBA" id="ARBA00023125"/>
    </source>
</evidence>
<name>A0A927I0G1_9HYPH</name>
<dbReference type="Pfam" id="PF00440">
    <property type="entry name" value="TetR_N"/>
    <property type="match status" value="1"/>
</dbReference>
<dbReference type="AlphaFoldDB" id="A0A927I0G1"/>
<dbReference type="Pfam" id="PF17938">
    <property type="entry name" value="TetR_C_29"/>
    <property type="match status" value="1"/>
</dbReference>
<feature type="compositionally biased region" description="Polar residues" evidence="3">
    <location>
        <begin position="24"/>
        <end position="39"/>
    </location>
</feature>
<evidence type="ECO:0000313" key="5">
    <source>
        <dbReference type="EMBL" id="MBD3846476.1"/>
    </source>
</evidence>
<comment type="caution">
    <text evidence="5">The sequence shown here is derived from an EMBL/GenBank/DDBJ whole genome shotgun (WGS) entry which is preliminary data.</text>
</comment>
<dbReference type="InterPro" id="IPR041474">
    <property type="entry name" value="NicS_C"/>
</dbReference>
<dbReference type="PANTHER" id="PTHR30328:SF54">
    <property type="entry name" value="HTH-TYPE TRANSCRIPTIONAL REPRESSOR SCO4008"/>
    <property type="match status" value="1"/>
</dbReference>
<dbReference type="InterPro" id="IPR036271">
    <property type="entry name" value="Tet_transcr_reg_TetR-rel_C_sf"/>
</dbReference>
<evidence type="ECO:0000259" key="4">
    <source>
        <dbReference type="PROSITE" id="PS50977"/>
    </source>
</evidence>
<keyword evidence="1 2" id="KW-0238">DNA-binding</keyword>
<feature type="domain" description="HTH tetR-type" evidence="4">
    <location>
        <begin position="55"/>
        <end position="115"/>
    </location>
</feature>
<protein>
    <submittedName>
        <fullName evidence="5">TetR family transcriptional regulator</fullName>
    </submittedName>
</protein>
<evidence type="ECO:0000256" key="3">
    <source>
        <dbReference type="SAM" id="MobiDB-lite"/>
    </source>
</evidence>
<feature type="DNA-binding region" description="H-T-H motif" evidence="2">
    <location>
        <begin position="78"/>
        <end position="97"/>
    </location>
</feature>
<evidence type="ECO:0000313" key="6">
    <source>
        <dbReference type="Proteomes" id="UP000619295"/>
    </source>
</evidence>
<dbReference type="PRINTS" id="PR00455">
    <property type="entry name" value="HTHTETR"/>
</dbReference>
<keyword evidence="6" id="KW-1185">Reference proteome</keyword>
<dbReference type="SUPFAM" id="SSF46689">
    <property type="entry name" value="Homeodomain-like"/>
    <property type="match status" value="1"/>
</dbReference>
<dbReference type="GO" id="GO:0003677">
    <property type="term" value="F:DNA binding"/>
    <property type="evidence" value="ECO:0007669"/>
    <property type="project" value="UniProtKB-UniRule"/>
</dbReference>
<feature type="region of interest" description="Disordered" evidence="3">
    <location>
        <begin position="13"/>
        <end position="52"/>
    </location>
</feature>
<organism evidence="5 6">
    <name type="scientific">Bosea spartocytisi</name>
    <dbReference type="NCBI Taxonomy" id="2773451"/>
    <lineage>
        <taxon>Bacteria</taxon>
        <taxon>Pseudomonadati</taxon>
        <taxon>Pseudomonadota</taxon>
        <taxon>Alphaproteobacteria</taxon>
        <taxon>Hyphomicrobiales</taxon>
        <taxon>Boseaceae</taxon>
        <taxon>Bosea</taxon>
    </lineage>
</organism>
<dbReference type="InterPro" id="IPR050109">
    <property type="entry name" value="HTH-type_TetR-like_transc_reg"/>
</dbReference>
<dbReference type="Proteomes" id="UP000619295">
    <property type="component" value="Unassembled WGS sequence"/>
</dbReference>
<dbReference type="PANTHER" id="PTHR30328">
    <property type="entry name" value="TRANSCRIPTIONAL REPRESSOR"/>
    <property type="match status" value="1"/>
</dbReference>
<dbReference type="Gene3D" id="1.10.357.10">
    <property type="entry name" value="Tetracycline Repressor, domain 2"/>
    <property type="match status" value="1"/>
</dbReference>
<accession>A0A927I0G1</accession>
<dbReference type="InterPro" id="IPR009057">
    <property type="entry name" value="Homeodomain-like_sf"/>
</dbReference>
<gene>
    <name evidence="5" type="ORF">IED13_12280</name>
</gene>
<dbReference type="PROSITE" id="PS50977">
    <property type="entry name" value="HTH_TETR_2"/>
    <property type="match status" value="1"/>
</dbReference>
<dbReference type="InterPro" id="IPR001647">
    <property type="entry name" value="HTH_TetR"/>
</dbReference>
<dbReference type="SUPFAM" id="SSF48498">
    <property type="entry name" value="Tetracyclin repressor-like, C-terminal domain"/>
    <property type="match status" value="1"/>
</dbReference>
<evidence type="ECO:0000256" key="2">
    <source>
        <dbReference type="PROSITE-ProRule" id="PRU00335"/>
    </source>
</evidence>
<sequence>MYRLVQLVKRNVPPRSFHRGRPSPSRSLDKSGSVTSPVITTREKRRQASWTQDPEGVRRNILEVARAEFVENGLSGARVDDIAAKTATSKRMIYYYFGDKEGLYRAVLETMYEGIRSFERSLDLGSLPPVEAMARLAEATFDYHVENPDFVRMVMVENVHHARNLKASRTIAGLNSSVVEVTRNIYERGVAAGLFQPGLEPLDISLTISALSIYNVSHRATVGQVFGYDMCTPEALARRRSMTVAAVLGMLRR</sequence>
<dbReference type="EMBL" id="JACXWY010000006">
    <property type="protein sequence ID" value="MBD3846476.1"/>
    <property type="molecule type" value="Genomic_DNA"/>
</dbReference>